<proteinExistence type="predicted"/>
<sequence length="44" mass="5138">MHLCCAQLLELGEEIELFSFMEGLNTNKVTYKELYRITRTNTLA</sequence>
<dbReference type="AlphaFoldDB" id="A0A2P2NUG8"/>
<dbReference type="EMBL" id="GGEC01065651">
    <property type="protein sequence ID" value="MBX46135.1"/>
    <property type="molecule type" value="Transcribed_RNA"/>
</dbReference>
<evidence type="ECO:0000313" key="1">
    <source>
        <dbReference type="EMBL" id="MBX46135.1"/>
    </source>
</evidence>
<reference evidence="1" key="1">
    <citation type="submission" date="2018-02" db="EMBL/GenBank/DDBJ databases">
        <title>Rhizophora mucronata_Transcriptome.</title>
        <authorList>
            <person name="Meera S.P."/>
            <person name="Sreeshan A."/>
            <person name="Augustine A."/>
        </authorList>
    </citation>
    <scope>NUCLEOTIDE SEQUENCE</scope>
    <source>
        <tissue evidence="1">Leaf</tissue>
    </source>
</reference>
<organism evidence="1">
    <name type="scientific">Rhizophora mucronata</name>
    <name type="common">Asiatic mangrove</name>
    <dbReference type="NCBI Taxonomy" id="61149"/>
    <lineage>
        <taxon>Eukaryota</taxon>
        <taxon>Viridiplantae</taxon>
        <taxon>Streptophyta</taxon>
        <taxon>Embryophyta</taxon>
        <taxon>Tracheophyta</taxon>
        <taxon>Spermatophyta</taxon>
        <taxon>Magnoliopsida</taxon>
        <taxon>eudicotyledons</taxon>
        <taxon>Gunneridae</taxon>
        <taxon>Pentapetalae</taxon>
        <taxon>rosids</taxon>
        <taxon>fabids</taxon>
        <taxon>Malpighiales</taxon>
        <taxon>Rhizophoraceae</taxon>
        <taxon>Rhizophora</taxon>
    </lineage>
</organism>
<name>A0A2P2NUG8_RHIMU</name>
<protein>
    <submittedName>
        <fullName evidence="1">Uncharacterized protein</fullName>
    </submittedName>
</protein>
<accession>A0A2P2NUG8</accession>